<dbReference type="OrthoDB" id="9810012at2"/>
<dbReference type="PRINTS" id="PR00502">
    <property type="entry name" value="NUDIXFAMILY"/>
</dbReference>
<dbReference type="PANTHER" id="PTHR43046">
    <property type="entry name" value="GDP-MANNOSE MANNOSYL HYDROLASE"/>
    <property type="match status" value="1"/>
</dbReference>
<gene>
    <name evidence="5" type="ORF">FXF36_09645</name>
</gene>
<dbReference type="PROSITE" id="PS51462">
    <property type="entry name" value="NUDIX"/>
    <property type="match status" value="1"/>
</dbReference>
<name>A0A5P6VUZ6_PSEXY</name>
<keyword evidence="2 3" id="KW-0378">Hydrolase</keyword>
<dbReference type="Gene3D" id="3.90.79.10">
    <property type="entry name" value="Nucleoside Triphosphate Pyrophosphohydrolase"/>
    <property type="match status" value="1"/>
</dbReference>
<evidence type="ECO:0000259" key="4">
    <source>
        <dbReference type="PROSITE" id="PS51462"/>
    </source>
</evidence>
<evidence type="ECO:0000256" key="3">
    <source>
        <dbReference type="RuleBase" id="RU003476"/>
    </source>
</evidence>
<feature type="domain" description="Nudix hydrolase" evidence="4">
    <location>
        <begin position="18"/>
        <end position="145"/>
    </location>
</feature>
<dbReference type="EMBL" id="CP043028">
    <property type="protein sequence ID" value="QFJ55104.1"/>
    <property type="molecule type" value="Genomic_DNA"/>
</dbReference>
<comment type="similarity">
    <text evidence="3">Belongs to the Nudix hydrolase family.</text>
</comment>
<dbReference type="InterPro" id="IPR015797">
    <property type="entry name" value="NUDIX_hydrolase-like_dom_sf"/>
</dbReference>
<accession>A0A5P6VUZ6</accession>
<dbReference type="PANTHER" id="PTHR43046:SF14">
    <property type="entry name" value="MUTT_NUDIX FAMILY PROTEIN"/>
    <property type="match status" value="1"/>
</dbReference>
<dbReference type="InterPro" id="IPR020476">
    <property type="entry name" value="Nudix_hydrolase"/>
</dbReference>
<evidence type="ECO:0000256" key="1">
    <source>
        <dbReference type="ARBA" id="ARBA00001946"/>
    </source>
</evidence>
<protein>
    <submittedName>
        <fullName evidence="5">NUDIX domain-containing protein</fullName>
    </submittedName>
</protein>
<reference evidence="6" key="1">
    <citation type="submission" date="2019-08" db="EMBL/GenBank/DDBJ databases">
        <title>Complete Genome Sequence of the Polysaccharide-Degrading Rumen Bacterium Pseudobutyrivibrio xylanivorans MA3014.</title>
        <authorList>
            <person name="Palevich N."/>
            <person name="Maclean P.H."/>
            <person name="Kelly W.J."/>
            <person name="Leahy S.C."/>
            <person name="Rakonjac J."/>
            <person name="Attwood G.T."/>
        </authorList>
    </citation>
    <scope>NUCLEOTIDE SEQUENCE [LARGE SCALE GENOMIC DNA]</scope>
    <source>
        <strain evidence="6">MA3014</strain>
    </source>
</reference>
<dbReference type="CDD" id="cd02883">
    <property type="entry name" value="NUDIX_Hydrolase"/>
    <property type="match status" value="1"/>
</dbReference>
<dbReference type="PROSITE" id="PS00893">
    <property type="entry name" value="NUDIX_BOX"/>
    <property type="match status" value="1"/>
</dbReference>
<sequence>MKKLKLINEDYQGHVDIMRHACRGIVIRDGKILLSYVEKYDNYMLPGGGVEGDESLEECCARELLEETGIVVRPTEYYLEIEELFDVWQHFNHYFTCEFVEDIGVLNLTEAEKNANYKHVWLPIDEAKQIFGEYEKYHHTAIELYGLYRREYEALKALDEIE</sequence>
<dbReference type="InterPro" id="IPR020084">
    <property type="entry name" value="NUDIX_hydrolase_CS"/>
</dbReference>
<dbReference type="InterPro" id="IPR000086">
    <property type="entry name" value="NUDIX_hydrolase_dom"/>
</dbReference>
<dbReference type="SUPFAM" id="SSF55811">
    <property type="entry name" value="Nudix"/>
    <property type="match status" value="1"/>
</dbReference>
<dbReference type="GO" id="GO:0016787">
    <property type="term" value="F:hydrolase activity"/>
    <property type="evidence" value="ECO:0007669"/>
    <property type="project" value="UniProtKB-KW"/>
</dbReference>
<dbReference type="KEGG" id="pxv:FXF36_09645"/>
<proteinExistence type="inferred from homology"/>
<organism evidence="5 6">
    <name type="scientific">Pseudobutyrivibrio xylanivorans</name>
    <dbReference type="NCBI Taxonomy" id="185007"/>
    <lineage>
        <taxon>Bacteria</taxon>
        <taxon>Bacillati</taxon>
        <taxon>Bacillota</taxon>
        <taxon>Clostridia</taxon>
        <taxon>Lachnospirales</taxon>
        <taxon>Lachnospiraceae</taxon>
        <taxon>Pseudobutyrivibrio</taxon>
    </lineage>
</organism>
<evidence type="ECO:0000256" key="2">
    <source>
        <dbReference type="ARBA" id="ARBA00022801"/>
    </source>
</evidence>
<evidence type="ECO:0000313" key="5">
    <source>
        <dbReference type="EMBL" id="QFJ55104.1"/>
    </source>
</evidence>
<comment type="cofactor">
    <cofactor evidence="1">
        <name>Mg(2+)</name>
        <dbReference type="ChEBI" id="CHEBI:18420"/>
    </cofactor>
</comment>
<dbReference type="AlphaFoldDB" id="A0A5P6VUZ6"/>
<dbReference type="RefSeq" id="WP_151623568.1">
    <property type="nucleotide sequence ID" value="NZ_CP043028.1"/>
</dbReference>
<evidence type="ECO:0000313" key="6">
    <source>
        <dbReference type="Proteomes" id="UP000327030"/>
    </source>
</evidence>
<dbReference type="Pfam" id="PF00293">
    <property type="entry name" value="NUDIX"/>
    <property type="match status" value="1"/>
</dbReference>
<dbReference type="Proteomes" id="UP000327030">
    <property type="component" value="Chromosome 1"/>
</dbReference>